<evidence type="ECO:0000256" key="2">
    <source>
        <dbReference type="ARBA" id="ARBA00008681"/>
    </source>
</evidence>
<evidence type="ECO:0000256" key="3">
    <source>
        <dbReference type="ARBA" id="ARBA00015281"/>
    </source>
</evidence>
<accession>A0ABT6CNS5</accession>
<evidence type="ECO:0000259" key="7">
    <source>
        <dbReference type="Pfam" id="PF05433"/>
    </source>
</evidence>
<evidence type="ECO:0000256" key="6">
    <source>
        <dbReference type="SAM" id="SignalP"/>
    </source>
</evidence>
<sequence>MKFPKKALVIAPLAAAALLGGCSTYGDGYYDNGPRYASDRNGDWGYYDRGYYDRYGRYDWNNPDPSYGGYYADRYYRENPRYRERRLSYDDRVYRGRDGRYYCRRSDGSTGIIVGGLAGAALGAVIAEGDSKPLGAIIGAMGGAIAGGAVDSGRNRDVRCR</sequence>
<dbReference type="InterPro" id="IPR051407">
    <property type="entry name" value="Bact_OM_lipoprot/Surf_antigen"/>
</dbReference>
<gene>
    <name evidence="8" type="ORF">POM99_12170</name>
</gene>
<evidence type="ECO:0000313" key="9">
    <source>
        <dbReference type="Proteomes" id="UP001222770"/>
    </source>
</evidence>
<proteinExistence type="inferred from homology"/>
<dbReference type="PROSITE" id="PS51257">
    <property type="entry name" value="PROKAR_LIPOPROTEIN"/>
    <property type="match status" value="1"/>
</dbReference>
<reference evidence="8 9" key="1">
    <citation type="submission" date="2023-03" db="EMBL/GenBank/DDBJ databases">
        <title>Novosphingobium cyanobacteriorum sp. nov., isolated from a eutrophic reservoir during the Microcystis bloom period.</title>
        <authorList>
            <person name="Kang M."/>
            <person name="Le V."/>
            <person name="Ko S.-R."/>
            <person name="Lee S.-A."/>
            <person name="Ahn C.-Y."/>
        </authorList>
    </citation>
    <scope>NUCLEOTIDE SEQUENCE [LARGE SCALE GENOMIC DNA]</scope>
    <source>
        <strain evidence="8 9">HBC54</strain>
    </source>
</reference>
<dbReference type="Pfam" id="PF05433">
    <property type="entry name" value="Rick_17kDa_Anti"/>
    <property type="match status" value="1"/>
</dbReference>
<dbReference type="InterPro" id="IPR008816">
    <property type="entry name" value="Gly_zipper_2TM_dom"/>
</dbReference>
<dbReference type="PANTHER" id="PTHR35603">
    <property type="match status" value="1"/>
</dbReference>
<name>A0ABT6CNS5_9SPHN</name>
<evidence type="ECO:0000256" key="5">
    <source>
        <dbReference type="ARBA" id="ARBA00023288"/>
    </source>
</evidence>
<keyword evidence="6" id="KW-0732">Signal</keyword>
<protein>
    <recommendedName>
        <fullName evidence="3">17 kDa surface antigen</fullName>
    </recommendedName>
</protein>
<comment type="subcellular location">
    <subcellularLocation>
        <location evidence="1">Cell outer membrane</location>
        <topology evidence="1">Lipid-anchor</topology>
    </subcellularLocation>
</comment>
<dbReference type="EMBL" id="JAROCY010000010">
    <property type="protein sequence ID" value="MDF8333962.1"/>
    <property type="molecule type" value="Genomic_DNA"/>
</dbReference>
<dbReference type="RefSeq" id="WP_277278157.1">
    <property type="nucleotide sequence ID" value="NZ_JAROCY010000010.1"/>
</dbReference>
<evidence type="ECO:0000313" key="8">
    <source>
        <dbReference type="EMBL" id="MDF8333962.1"/>
    </source>
</evidence>
<evidence type="ECO:0000256" key="4">
    <source>
        <dbReference type="ARBA" id="ARBA00023136"/>
    </source>
</evidence>
<comment type="caution">
    <text evidence="8">The sequence shown here is derived from an EMBL/GenBank/DDBJ whole genome shotgun (WGS) entry which is preliminary data.</text>
</comment>
<evidence type="ECO:0000256" key="1">
    <source>
        <dbReference type="ARBA" id="ARBA00004459"/>
    </source>
</evidence>
<feature type="signal peptide" evidence="6">
    <location>
        <begin position="1"/>
        <end position="26"/>
    </location>
</feature>
<dbReference type="Proteomes" id="UP001222770">
    <property type="component" value="Unassembled WGS sequence"/>
</dbReference>
<comment type="similarity">
    <text evidence="2">Belongs to the rickettsiale 17 kDa surface antigen family.</text>
</comment>
<keyword evidence="9" id="KW-1185">Reference proteome</keyword>
<feature type="chain" id="PRO_5047452393" description="17 kDa surface antigen" evidence="6">
    <location>
        <begin position="27"/>
        <end position="161"/>
    </location>
</feature>
<dbReference type="PANTHER" id="PTHR35603:SF2">
    <property type="entry name" value="OUTER MEMBRANE LIPOPROTEIN"/>
    <property type="match status" value="1"/>
</dbReference>
<keyword evidence="5" id="KW-0449">Lipoprotein</keyword>
<keyword evidence="4" id="KW-0472">Membrane</keyword>
<organism evidence="8 9">
    <name type="scientific">Novosphingobium cyanobacteriorum</name>
    <dbReference type="NCBI Taxonomy" id="3024215"/>
    <lineage>
        <taxon>Bacteria</taxon>
        <taxon>Pseudomonadati</taxon>
        <taxon>Pseudomonadota</taxon>
        <taxon>Alphaproteobacteria</taxon>
        <taxon>Sphingomonadales</taxon>
        <taxon>Sphingomonadaceae</taxon>
        <taxon>Novosphingobium</taxon>
    </lineage>
</organism>
<feature type="domain" description="Glycine zipper 2TM" evidence="7">
    <location>
        <begin position="111"/>
        <end position="150"/>
    </location>
</feature>